<name>X6MMB9_RETFI</name>
<dbReference type="AlphaFoldDB" id="X6MMB9"/>
<evidence type="ECO:0000313" key="2">
    <source>
        <dbReference type="EMBL" id="ETO14984.1"/>
    </source>
</evidence>
<accession>X6MMB9</accession>
<gene>
    <name evidence="2" type="ORF">RFI_22384</name>
</gene>
<dbReference type="Proteomes" id="UP000023152">
    <property type="component" value="Unassembled WGS sequence"/>
</dbReference>
<evidence type="ECO:0000256" key="1">
    <source>
        <dbReference type="SAM" id="Phobius"/>
    </source>
</evidence>
<dbReference type="EMBL" id="ASPP01019579">
    <property type="protein sequence ID" value="ETO14984.1"/>
    <property type="molecule type" value="Genomic_DNA"/>
</dbReference>
<feature type="transmembrane region" description="Helical" evidence="1">
    <location>
        <begin position="77"/>
        <end position="98"/>
    </location>
</feature>
<sequence length="221" mass="25131">MASVRYFSYLRSTFICTSGNEHRKQIRQFTRVFIHTHNARSFFIKIKKTIMDTCVYVYIETDSNNKAKTVVSSDASILWYVIGSGFLLTMFLGVRYYFLKTTTTTTGQPRRKHHSRAQTVKTVDAASTEEEDNNGTIIGSPIQTSDMVVVGNTLITRATREDGFVGIIEQSLSINLGNWILVPNDHKIKLTKIKEKEDLMILSKVAAISTLRQLRLDEPKE</sequence>
<keyword evidence="3" id="KW-1185">Reference proteome</keyword>
<keyword evidence="1" id="KW-0472">Membrane</keyword>
<comment type="caution">
    <text evidence="2">The sequence shown here is derived from an EMBL/GenBank/DDBJ whole genome shotgun (WGS) entry which is preliminary data.</text>
</comment>
<reference evidence="2 3" key="1">
    <citation type="journal article" date="2013" name="Curr. Biol.">
        <title>The Genome of the Foraminiferan Reticulomyxa filosa.</title>
        <authorList>
            <person name="Glockner G."/>
            <person name="Hulsmann N."/>
            <person name="Schleicher M."/>
            <person name="Noegel A.A."/>
            <person name="Eichinger L."/>
            <person name="Gallinger C."/>
            <person name="Pawlowski J."/>
            <person name="Sierra R."/>
            <person name="Euteneuer U."/>
            <person name="Pillet L."/>
            <person name="Moustafa A."/>
            <person name="Platzer M."/>
            <person name="Groth M."/>
            <person name="Szafranski K."/>
            <person name="Schliwa M."/>
        </authorList>
    </citation>
    <scope>NUCLEOTIDE SEQUENCE [LARGE SCALE GENOMIC DNA]</scope>
</reference>
<keyword evidence="1" id="KW-1133">Transmembrane helix</keyword>
<proteinExistence type="predicted"/>
<evidence type="ECO:0000313" key="3">
    <source>
        <dbReference type="Proteomes" id="UP000023152"/>
    </source>
</evidence>
<organism evidence="2 3">
    <name type="scientific">Reticulomyxa filosa</name>
    <dbReference type="NCBI Taxonomy" id="46433"/>
    <lineage>
        <taxon>Eukaryota</taxon>
        <taxon>Sar</taxon>
        <taxon>Rhizaria</taxon>
        <taxon>Retaria</taxon>
        <taxon>Foraminifera</taxon>
        <taxon>Monothalamids</taxon>
        <taxon>Reticulomyxidae</taxon>
        <taxon>Reticulomyxa</taxon>
    </lineage>
</organism>
<keyword evidence="1" id="KW-0812">Transmembrane</keyword>
<protein>
    <submittedName>
        <fullName evidence="2">Uncharacterized protein</fullName>
    </submittedName>
</protein>